<name>A0A6G6Y159_9SPHN</name>
<dbReference type="Proteomes" id="UP000501568">
    <property type="component" value="Chromosome"/>
</dbReference>
<evidence type="ECO:0008006" key="4">
    <source>
        <dbReference type="Google" id="ProtNLM"/>
    </source>
</evidence>
<protein>
    <recommendedName>
        <fullName evidence="4">Lipoprotein</fullName>
    </recommendedName>
</protein>
<gene>
    <name evidence="2" type="ORF">G5C33_01920</name>
</gene>
<sequence>MMRKLGMLAMLAALAGCANAPGGPQSAATAGAPEAITLEIRSWGVLRTQWRLTADGTGSYTRAESDGDFYKPDMVTQPLAGTPDDFRAIVAILQPVRRVATAEGGDLPCERVITDMPYGSVTFEQDDHPIRLDFDIGCRSDETPPVHEALAGAQEAVARVANGHPAAGTNP</sequence>
<feature type="signal peptide" evidence="1">
    <location>
        <begin position="1"/>
        <end position="20"/>
    </location>
</feature>
<keyword evidence="3" id="KW-1185">Reference proteome</keyword>
<organism evidence="2 3">
    <name type="scientific">Stakelama tenebrarum</name>
    <dbReference type="NCBI Taxonomy" id="2711215"/>
    <lineage>
        <taxon>Bacteria</taxon>
        <taxon>Pseudomonadati</taxon>
        <taxon>Pseudomonadota</taxon>
        <taxon>Alphaproteobacteria</taxon>
        <taxon>Sphingomonadales</taxon>
        <taxon>Sphingomonadaceae</taxon>
        <taxon>Stakelama</taxon>
    </lineage>
</organism>
<accession>A0A6G6Y159</accession>
<dbReference type="RefSeq" id="WP_165325663.1">
    <property type="nucleotide sequence ID" value="NZ_CP049109.1"/>
</dbReference>
<reference evidence="2 3" key="1">
    <citation type="submission" date="2020-02" db="EMBL/GenBank/DDBJ databases">
        <authorList>
            <person name="Zheng R.K."/>
            <person name="Sun C.M."/>
        </authorList>
    </citation>
    <scope>NUCLEOTIDE SEQUENCE [LARGE SCALE GENOMIC DNA]</scope>
    <source>
        <strain evidence="3">zrk23</strain>
    </source>
</reference>
<dbReference type="AlphaFoldDB" id="A0A6G6Y159"/>
<evidence type="ECO:0000256" key="1">
    <source>
        <dbReference type="SAM" id="SignalP"/>
    </source>
</evidence>
<keyword evidence="1" id="KW-0732">Signal</keyword>
<proteinExistence type="predicted"/>
<dbReference type="EMBL" id="CP049109">
    <property type="protein sequence ID" value="QIG78665.1"/>
    <property type="molecule type" value="Genomic_DNA"/>
</dbReference>
<evidence type="ECO:0000313" key="3">
    <source>
        <dbReference type="Proteomes" id="UP000501568"/>
    </source>
</evidence>
<dbReference type="PROSITE" id="PS51257">
    <property type="entry name" value="PROKAR_LIPOPROTEIN"/>
    <property type="match status" value="1"/>
</dbReference>
<dbReference type="KEGG" id="spzr:G5C33_01920"/>
<evidence type="ECO:0000313" key="2">
    <source>
        <dbReference type="EMBL" id="QIG78665.1"/>
    </source>
</evidence>
<feature type="chain" id="PRO_5026291339" description="Lipoprotein" evidence="1">
    <location>
        <begin position="21"/>
        <end position="171"/>
    </location>
</feature>